<evidence type="ECO:0000256" key="1">
    <source>
        <dbReference type="PROSITE-ProRule" id="PRU00169"/>
    </source>
</evidence>
<dbReference type="SUPFAM" id="SSF52172">
    <property type="entry name" value="CheY-like"/>
    <property type="match status" value="1"/>
</dbReference>
<dbReference type="GO" id="GO:0000160">
    <property type="term" value="P:phosphorelay signal transduction system"/>
    <property type="evidence" value="ECO:0007669"/>
    <property type="project" value="InterPro"/>
</dbReference>
<name>A0AAE0GKH7_9CHLO</name>
<dbReference type="EMBL" id="LGRX02004721">
    <property type="protein sequence ID" value="KAK3279688.1"/>
    <property type="molecule type" value="Genomic_DNA"/>
</dbReference>
<protein>
    <recommendedName>
        <fullName evidence="3">Response regulatory domain-containing protein</fullName>
    </recommendedName>
</protein>
<comment type="caution">
    <text evidence="4">The sequence shown here is derived from an EMBL/GenBank/DDBJ whole genome shotgun (WGS) entry which is preliminary data.</text>
</comment>
<keyword evidence="5" id="KW-1185">Reference proteome</keyword>
<organism evidence="4 5">
    <name type="scientific">Cymbomonas tetramitiformis</name>
    <dbReference type="NCBI Taxonomy" id="36881"/>
    <lineage>
        <taxon>Eukaryota</taxon>
        <taxon>Viridiplantae</taxon>
        <taxon>Chlorophyta</taxon>
        <taxon>Pyramimonadophyceae</taxon>
        <taxon>Pyramimonadales</taxon>
        <taxon>Pyramimonadaceae</taxon>
        <taxon>Cymbomonas</taxon>
    </lineage>
</organism>
<keyword evidence="1" id="KW-0597">Phosphoprotein</keyword>
<dbReference type="InterPro" id="IPR001789">
    <property type="entry name" value="Sig_transdc_resp-reg_receiver"/>
</dbReference>
<feature type="domain" description="Response regulatory" evidence="3">
    <location>
        <begin position="527"/>
        <end position="655"/>
    </location>
</feature>
<dbReference type="GO" id="GO:0004672">
    <property type="term" value="F:protein kinase activity"/>
    <property type="evidence" value="ECO:0007669"/>
    <property type="project" value="UniProtKB-ARBA"/>
</dbReference>
<gene>
    <name evidence="4" type="ORF">CYMTET_12438</name>
</gene>
<feature type="modified residue" description="4-aspartylphosphate" evidence="1">
    <location>
        <position position="581"/>
    </location>
</feature>
<feature type="region of interest" description="Disordered" evidence="2">
    <location>
        <begin position="464"/>
        <end position="512"/>
    </location>
</feature>
<dbReference type="InterPro" id="IPR011006">
    <property type="entry name" value="CheY-like_superfamily"/>
</dbReference>
<dbReference type="SUPFAM" id="SSF55874">
    <property type="entry name" value="ATPase domain of HSP90 chaperone/DNA topoisomerase II/histidine kinase"/>
    <property type="match status" value="1"/>
</dbReference>
<dbReference type="Gene3D" id="3.40.50.2300">
    <property type="match status" value="1"/>
</dbReference>
<dbReference type="Proteomes" id="UP001190700">
    <property type="component" value="Unassembled WGS sequence"/>
</dbReference>
<feature type="compositionally biased region" description="Gly residues" evidence="2">
    <location>
        <begin position="486"/>
        <end position="496"/>
    </location>
</feature>
<evidence type="ECO:0000259" key="3">
    <source>
        <dbReference type="PROSITE" id="PS50110"/>
    </source>
</evidence>
<evidence type="ECO:0000256" key="2">
    <source>
        <dbReference type="SAM" id="MobiDB-lite"/>
    </source>
</evidence>
<accession>A0AAE0GKH7</accession>
<reference evidence="4 5" key="1">
    <citation type="journal article" date="2015" name="Genome Biol. Evol.">
        <title>Comparative Genomics of a Bacterivorous Green Alga Reveals Evolutionary Causalities and Consequences of Phago-Mixotrophic Mode of Nutrition.</title>
        <authorList>
            <person name="Burns J.A."/>
            <person name="Paasch A."/>
            <person name="Narechania A."/>
            <person name="Kim E."/>
        </authorList>
    </citation>
    <scope>NUCLEOTIDE SEQUENCE [LARGE SCALE GENOMIC DNA]</scope>
    <source>
        <strain evidence="4 5">PLY_AMNH</strain>
    </source>
</reference>
<dbReference type="Gene3D" id="3.30.565.10">
    <property type="entry name" value="Histidine kinase-like ATPase, C-terminal domain"/>
    <property type="match status" value="1"/>
</dbReference>
<evidence type="ECO:0000313" key="5">
    <source>
        <dbReference type="Proteomes" id="UP001190700"/>
    </source>
</evidence>
<sequence length="678" mass="75548">MQPAGAMTAFGAEYVWRIVMMMWQSLLGAICTLLGRIWRTSIRTLLWQHHKEELDFEDEQDRLKYMEQIHRNIPGAVFHLSAPKSNAPCSVQCVYCSNGSLDTFGIPSSRLTHLGCNFLDVLASIIEPSYQQDFLDRFEDMRKNAISLEWKGMLKLSPSVPDRPKWVYIQIQSIIYSQQEAAGSAISASLSLQNYIGYAWDCSAEQEAQKLSIEEAMRTSDLRFFHVAQHGLAELLAVVDLVQEELRPRQEFTPPSVQRNCHPFDQHGEEQLESLLEEFVQVCRRGKADCLMRTVMNQVSDGSYQQQLCIMTGQKIVDHYVQECGIGISPALDAEAAGAHIQLDPMLLYVVLSNLLTNALKYGDQMVKPQINVKVLMADASDVLPPVAVELWNAPGSNHAEFTENSTRILQARGASTANNFLSDGIGMSTIKMCLKYTSWTMDHQVNSNGTTMRITLPGALVSSRQAAADTDDSSLPSLVDPNGIPSGGDGAGIGEGLHSNQQSQQSAFDEGSAPLQVEDQFPPGVKIAMLDDSMMLRMMYQRQLRKMGVKTFWVEGATETEILGFAKLVMDHDVDIVVLDQNLSEVIGLEVSSHINGCTVMRDLLCMGFSGVCVTRTAYHSPESIEEYLAIGFDDVLSKTEQLIDQLNDNWKHYKTLLVARRAPALTGFYRMTKLQH</sequence>
<dbReference type="PROSITE" id="PS50110">
    <property type="entry name" value="RESPONSE_REGULATORY"/>
    <property type="match status" value="1"/>
</dbReference>
<proteinExistence type="predicted"/>
<feature type="compositionally biased region" description="Polar residues" evidence="2">
    <location>
        <begin position="499"/>
        <end position="508"/>
    </location>
</feature>
<dbReference type="InterPro" id="IPR036890">
    <property type="entry name" value="HATPase_C_sf"/>
</dbReference>
<evidence type="ECO:0000313" key="4">
    <source>
        <dbReference type="EMBL" id="KAK3279688.1"/>
    </source>
</evidence>
<dbReference type="AlphaFoldDB" id="A0AAE0GKH7"/>